<keyword evidence="2" id="KW-0472">Membrane</keyword>
<proteinExistence type="predicted"/>
<sequence length="471" mass="51495">MASSPSSVETSRGVAAVLEHPNGSQVLLVGAAYVSKEAAKEAKEVVLSTTPRCVLLELDKERLADLECTLKSGDIYNERILELPKRKIIAMLFTGTAPLYLMSTTYVLVGALLGCPMGGEFKAALQAAWQVGAEVLPGDRDVRVTLQRYLWKARYLAYKNAGKMHKPGDPVRIEEPRARPRQDLEKEGRLDPVYKETGPRLKDALDAALTRPTGADAWELDDYALPGGKKGHPTFTDLDLLRRGGCENAEEVAAAFRRIVQNGMKGGPIHPMDLLTVRSCGQRVVETFRKKAMEEGDDAFRELEFQALAQVKGAAGLEPSLEAMHRVFGHEGDAILTRRLWEAASGAEGRDVVGVVGAARVPGIRKMWPQADTPDFKREVQEYLTVPYTARSSTAVLIPVVTTGAVLGYTAWRFPRVAMVAAAAGTAVTLPYLFFGTMALDRWKRFAKRIVETAKSIDELTDGGMPDARLS</sequence>
<organism evidence="3 4">
    <name type="scientific">Coccomyxa viridis</name>
    <dbReference type="NCBI Taxonomy" id="1274662"/>
    <lineage>
        <taxon>Eukaryota</taxon>
        <taxon>Viridiplantae</taxon>
        <taxon>Chlorophyta</taxon>
        <taxon>core chlorophytes</taxon>
        <taxon>Trebouxiophyceae</taxon>
        <taxon>Trebouxiophyceae incertae sedis</taxon>
        <taxon>Coccomyxaceae</taxon>
        <taxon>Coccomyxa</taxon>
    </lineage>
</organism>
<evidence type="ECO:0000313" key="3">
    <source>
        <dbReference type="EMBL" id="CAK0783608.1"/>
    </source>
</evidence>
<evidence type="ECO:0000256" key="2">
    <source>
        <dbReference type="SAM" id="Phobius"/>
    </source>
</evidence>
<reference evidence="3 4" key="1">
    <citation type="submission" date="2023-10" db="EMBL/GenBank/DDBJ databases">
        <authorList>
            <person name="Maclean D."/>
            <person name="Macfadyen A."/>
        </authorList>
    </citation>
    <scope>NUCLEOTIDE SEQUENCE [LARGE SCALE GENOMIC DNA]</scope>
</reference>
<dbReference type="PANTHER" id="PTHR21530:SF7">
    <property type="entry name" value="TRAB DOMAIN-CONTAINING PROTEIN"/>
    <property type="match status" value="1"/>
</dbReference>
<keyword evidence="2" id="KW-1133">Transmembrane helix</keyword>
<dbReference type="PANTHER" id="PTHR21530">
    <property type="entry name" value="PHEROMONE SHUTDOWN PROTEIN"/>
    <property type="match status" value="1"/>
</dbReference>
<feature type="transmembrane region" description="Helical" evidence="2">
    <location>
        <begin position="88"/>
        <end position="113"/>
    </location>
</feature>
<evidence type="ECO:0000313" key="4">
    <source>
        <dbReference type="Proteomes" id="UP001314263"/>
    </source>
</evidence>
<dbReference type="InterPro" id="IPR046345">
    <property type="entry name" value="TraB_PrgY-like"/>
</dbReference>
<feature type="region of interest" description="Disordered" evidence="1">
    <location>
        <begin position="166"/>
        <end position="192"/>
    </location>
</feature>
<keyword evidence="2" id="KW-0812">Transmembrane</keyword>
<dbReference type="Proteomes" id="UP001314263">
    <property type="component" value="Unassembled WGS sequence"/>
</dbReference>
<dbReference type="EMBL" id="CAUYUE010000009">
    <property type="protein sequence ID" value="CAK0783608.1"/>
    <property type="molecule type" value="Genomic_DNA"/>
</dbReference>
<name>A0AAV1I8S7_9CHLO</name>
<feature type="transmembrane region" description="Helical" evidence="2">
    <location>
        <begin position="418"/>
        <end position="440"/>
    </location>
</feature>
<gene>
    <name evidence="3" type="ORF">CVIRNUC_006807</name>
</gene>
<comment type="caution">
    <text evidence="3">The sequence shown here is derived from an EMBL/GenBank/DDBJ whole genome shotgun (WGS) entry which is preliminary data.</text>
</comment>
<keyword evidence="4" id="KW-1185">Reference proteome</keyword>
<dbReference type="CDD" id="cd14726">
    <property type="entry name" value="TraB_PrgY-like"/>
    <property type="match status" value="1"/>
</dbReference>
<evidence type="ECO:0000256" key="1">
    <source>
        <dbReference type="SAM" id="MobiDB-lite"/>
    </source>
</evidence>
<accession>A0AAV1I8S7</accession>
<dbReference type="AlphaFoldDB" id="A0AAV1I8S7"/>
<protein>
    <submittedName>
        <fullName evidence="3">Uncharacterized protein</fullName>
    </submittedName>
</protein>